<dbReference type="AlphaFoldDB" id="A0A9W6WK90"/>
<organism evidence="2 3">
    <name type="scientific">Ambrosiozyma monospora</name>
    <name type="common">Yeast</name>
    <name type="synonym">Endomycopsis monosporus</name>
    <dbReference type="NCBI Taxonomy" id="43982"/>
    <lineage>
        <taxon>Eukaryota</taxon>
        <taxon>Fungi</taxon>
        <taxon>Dikarya</taxon>
        <taxon>Ascomycota</taxon>
        <taxon>Saccharomycotina</taxon>
        <taxon>Pichiomycetes</taxon>
        <taxon>Pichiales</taxon>
        <taxon>Pichiaceae</taxon>
        <taxon>Ambrosiozyma</taxon>
    </lineage>
</organism>
<comment type="caution">
    <text evidence="2">The sequence shown here is derived from an EMBL/GenBank/DDBJ whole genome shotgun (WGS) entry which is preliminary data.</text>
</comment>
<accession>A0A9W6WK90</accession>
<dbReference type="EMBL" id="BSXU01012621">
    <property type="protein sequence ID" value="GME77601.1"/>
    <property type="molecule type" value="Genomic_DNA"/>
</dbReference>
<keyword evidence="3" id="KW-1185">Reference proteome</keyword>
<feature type="region of interest" description="Disordered" evidence="1">
    <location>
        <begin position="41"/>
        <end position="77"/>
    </location>
</feature>
<reference evidence="2" key="1">
    <citation type="submission" date="2023-04" db="EMBL/GenBank/DDBJ databases">
        <title>Ambrosiozyma monospora NBRC 1965.</title>
        <authorList>
            <person name="Ichikawa N."/>
            <person name="Sato H."/>
            <person name="Tonouchi N."/>
        </authorList>
    </citation>
    <scope>NUCLEOTIDE SEQUENCE</scope>
    <source>
        <strain evidence="2">NBRC 1965</strain>
    </source>
</reference>
<evidence type="ECO:0000313" key="3">
    <source>
        <dbReference type="Proteomes" id="UP001165063"/>
    </source>
</evidence>
<protein>
    <submittedName>
        <fullName evidence="2">Unnamed protein product</fullName>
    </submittedName>
</protein>
<evidence type="ECO:0000256" key="1">
    <source>
        <dbReference type="SAM" id="MobiDB-lite"/>
    </source>
</evidence>
<evidence type="ECO:0000313" key="2">
    <source>
        <dbReference type="EMBL" id="GME77601.1"/>
    </source>
</evidence>
<dbReference type="Proteomes" id="UP001165063">
    <property type="component" value="Unassembled WGS sequence"/>
</dbReference>
<proteinExistence type="predicted"/>
<gene>
    <name evidence="2" type="ORF">Amon01_000968600</name>
</gene>
<name>A0A9W6WK90_AMBMO</name>
<sequence>MLRTRREFYINSVKENAKNTIERIEKTYTRLPALKRKELSSCDTSSPFLDPLNDDGNDLTDPTKDSDGAGTTDVNKSSEDICDLSKLRKELRITRKMMSLVDYNKEIKSFQHDDSLSSIENLSKLSIFNNFQDVHSKIRMNSILTLMTHRPIEVEIAKMLGDINLHIKFPSHESYLMYARYLLLSLHIFIEYEYFINFEKTPTYLLHSVDLPEVPTMGAASFSGKPQSKSSFVFASPINCGGN</sequence>